<gene>
    <name evidence="2" type="ORF">Cni_G19970</name>
</gene>
<dbReference type="AlphaFoldDB" id="A0AAQ3KLM7"/>
<keyword evidence="3" id="KW-1185">Reference proteome</keyword>
<sequence>MADLGEDFVGEAVGRNATPTVQPAPSILSTSALFKGEGKAATALRRRASMKPNLEVEEFINLLHGSAQ</sequence>
<name>A0AAQ3KLM7_9LILI</name>
<dbReference type="EMBL" id="CP136895">
    <property type="protein sequence ID" value="WOL11208.1"/>
    <property type="molecule type" value="Genomic_DNA"/>
</dbReference>
<feature type="region of interest" description="Disordered" evidence="1">
    <location>
        <begin position="1"/>
        <end position="22"/>
    </location>
</feature>
<protein>
    <submittedName>
        <fullName evidence="2">Uncharacterized protein</fullName>
    </submittedName>
</protein>
<reference evidence="2 3" key="1">
    <citation type="submission" date="2023-10" db="EMBL/GenBank/DDBJ databases">
        <title>Chromosome-scale genome assembly provides insights into flower coloration mechanisms of Canna indica.</title>
        <authorList>
            <person name="Li C."/>
        </authorList>
    </citation>
    <scope>NUCLEOTIDE SEQUENCE [LARGE SCALE GENOMIC DNA]</scope>
    <source>
        <tissue evidence="2">Flower</tissue>
    </source>
</reference>
<organism evidence="2 3">
    <name type="scientific">Canna indica</name>
    <name type="common">Indian-shot</name>
    <dbReference type="NCBI Taxonomy" id="4628"/>
    <lineage>
        <taxon>Eukaryota</taxon>
        <taxon>Viridiplantae</taxon>
        <taxon>Streptophyta</taxon>
        <taxon>Embryophyta</taxon>
        <taxon>Tracheophyta</taxon>
        <taxon>Spermatophyta</taxon>
        <taxon>Magnoliopsida</taxon>
        <taxon>Liliopsida</taxon>
        <taxon>Zingiberales</taxon>
        <taxon>Cannaceae</taxon>
        <taxon>Canna</taxon>
    </lineage>
</organism>
<accession>A0AAQ3KLM7</accession>
<dbReference type="Proteomes" id="UP001327560">
    <property type="component" value="Chromosome 6"/>
</dbReference>
<evidence type="ECO:0000313" key="3">
    <source>
        <dbReference type="Proteomes" id="UP001327560"/>
    </source>
</evidence>
<evidence type="ECO:0000256" key="1">
    <source>
        <dbReference type="SAM" id="MobiDB-lite"/>
    </source>
</evidence>
<evidence type="ECO:0000313" key="2">
    <source>
        <dbReference type="EMBL" id="WOL11208.1"/>
    </source>
</evidence>
<proteinExistence type="predicted"/>